<dbReference type="Gene3D" id="3.30.43.10">
    <property type="entry name" value="Uridine Diphospho-n-acetylenolpyruvylglucosamine Reductase, domain 2"/>
    <property type="match status" value="1"/>
</dbReference>
<dbReference type="InterPro" id="IPR016169">
    <property type="entry name" value="FAD-bd_PCMH_sub2"/>
</dbReference>
<dbReference type="PANTHER" id="PTHR42659">
    <property type="entry name" value="XANTHINE DEHYDROGENASE SUBUNIT C-RELATED"/>
    <property type="match status" value="1"/>
</dbReference>
<dbReference type="SMART" id="SM01092">
    <property type="entry name" value="CO_deh_flav_C"/>
    <property type="match status" value="1"/>
</dbReference>
<dbReference type="PANTHER" id="PTHR42659:SF2">
    <property type="entry name" value="XANTHINE DEHYDROGENASE SUBUNIT C-RELATED"/>
    <property type="match status" value="1"/>
</dbReference>
<dbReference type="GO" id="GO:0071949">
    <property type="term" value="F:FAD binding"/>
    <property type="evidence" value="ECO:0007669"/>
    <property type="project" value="InterPro"/>
</dbReference>
<evidence type="ECO:0000313" key="6">
    <source>
        <dbReference type="Proteomes" id="UP000466307"/>
    </source>
</evidence>
<dbReference type="RefSeq" id="WP_059037944.1">
    <property type="nucleotide sequence ID" value="NZ_JAADZU010000002.1"/>
</dbReference>
<protein>
    <submittedName>
        <fullName evidence="5">Xanthine dehydrogenase family protein subunit M</fullName>
    </submittedName>
</protein>
<dbReference type="GO" id="GO:0016491">
    <property type="term" value="F:oxidoreductase activity"/>
    <property type="evidence" value="ECO:0007669"/>
    <property type="project" value="UniProtKB-KW"/>
</dbReference>
<dbReference type="InterPro" id="IPR005107">
    <property type="entry name" value="CO_DH_flav_C"/>
</dbReference>
<keyword evidence="3" id="KW-0560">Oxidoreductase</keyword>
<evidence type="ECO:0000256" key="1">
    <source>
        <dbReference type="ARBA" id="ARBA00022630"/>
    </source>
</evidence>
<evidence type="ECO:0000313" key="5">
    <source>
        <dbReference type="EMBL" id="NDK88164.1"/>
    </source>
</evidence>
<evidence type="ECO:0000256" key="3">
    <source>
        <dbReference type="ARBA" id="ARBA00023002"/>
    </source>
</evidence>
<dbReference type="Pfam" id="PF03450">
    <property type="entry name" value="CO_deh_flav_C"/>
    <property type="match status" value="1"/>
</dbReference>
<dbReference type="Pfam" id="PF00941">
    <property type="entry name" value="FAD_binding_5"/>
    <property type="match status" value="1"/>
</dbReference>
<dbReference type="Gene3D" id="3.30.390.50">
    <property type="entry name" value="CO dehydrogenase flavoprotein, C-terminal domain"/>
    <property type="match status" value="1"/>
</dbReference>
<dbReference type="EMBL" id="JAADZU010000002">
    <property type="protein sequence ID" value="NDK88164.1"/>
    <property type="molecule type" value="Genomic_DNA"/>
</dbReference>
<dbReference type="PROSITE" id="PS51387">
    <property type="entry name" value="FAD_PCMH"/>
    <property type="match status" value="1"/>
</dbReference>
<dbReference type="InterPro" id="IPR016167">
    <property type="entry name" value="FAD-bd_PCMH_sub1"/>
</dbReference>
<evidence type="ECO:0000256" key="2">
    <source>
        <dbReference type="ARBA" id="ARBA00022827"/>
    </source>
</evidence>
<keyword evidence="6" id="KW-1185">Reference proteome</keyword>
<dbReference type="Proteomes" id="UP000466307">
    <property type="component" value="Unassembled WGS sequence"/>
</dbReference>
<gene>
    <name evidence="5" type="ORF">GYA93_00990</name>
</gene>
<keyword evidence="2" id="KW-0274">FAD</keyword>
<dbReference type="InterPro" id="IPR036683">
    <property type="entry name" value="CO_DH_flav_C_dom_sf"/>
</dbReference>
<organism evidence="5 6">
    <name type="scientific">Gordonia desulfuricans</name>
    <dbReference type="NCBI Taxonomy" id="89051"/>
    <lineage>
        <taxon>Bacteria</taxon>
        <taxon>Bacillati</taxon>
        <taxon>Actinomycetota</taxon>
        <taxon>Actinomycetes</taxon>
        <taxon>Mycobacteriales</taxon>
        <taxon>Gordoniaceae</taxon>
        <taxon>Gordonia</taxon>
    </lineage>
</organism>
<dbReference type="InterPro" id="IPR051312">
    <property type="entry name" value="Diverse_Substr_Oxidored"/>
</dbReference>
<dbReference type="AlphaFoldDB" id="A0A7K3LIV7"/>
<dbReference type="InterPro" id="IPR036318">
    <property type="entry name" value="FAD-bd_PCMH-like_sf"/>
</dbReference>
<proteinExistence type="predicted"/>
<keyword evidence="1" id="KW-0285">Flavoprotein</keyword>
<sequence>MKPPVFEYIRPADLDQAIAALGEGGVAPLAGGQSLMQELGRRHRRPRAVLDLNRLQELDYIAVGDDQVTLGALTRYRVVERCAEVAERIALLPEALSYVGHATIRHRGTVGGSLAYADPSGEFPCAAVVLDARIVLTSTGGSRTVSAEDFFIGPYSTVRTDTELITAIIIGLPPAHVTWAVEEFSRRHRDYAVVAAEVGIGLDDSGRIDYARIGVAGGGPTVRRHRSAEDALVGRIPTTALIAHAAALVAEESSPIHSVHADVEHRRHLVRVMTGRAISKASTKRTGEL</sequence>
<accession>A0A7K3LIV7</accession>
<dbReference type="InterPro" id="IPR016166">
    <property type="entry name" value="FAD-bd_PCMH"/>
</dbReference>
<dbReference type="SUPFAM" id="SSF55447">
    <property type="entry name" value="CO dehydrogenase flavoprotein C-terminal domain-like"/>
    <property type="match status" value="1"/>
</dbReference>
<feature type="domain" description="FAD-binding PCMH-type" evidence="4">
    <location>
        <begin position="1"/>
        <end position="175"/>
    </location>
</feature>
<comment type="caution">
    <text evidence="5">The sequence shown here is derived from an EMBL/GenBank/DDBJ whole genome shotgun (WGS) entry which is preliminary data.</text>
</comment>
<evidence type="ECO:0000259" key="4">
    <source>
        <dbReference type="PROSITE" id="PS51387"/>
    </source>
</evidence>
<name>A0A7K3LIV7_9ACTN</name>
<dbReference type="InterPro" id="IPR002346">
    <property type="entry name" value="Mopterin_DH_FAD-bd"/>
</dbReference>
<dbReference type="SUPFAM" id="SSF56176">
    <property type="entry name" value="FAD-binding/transporter-associated domain-like"/>
    <property type="match status" value="1"/>
</dbReference>
<dbReference type="Gene3D" id="3.30.465.10">
    <property type="match status" value="1"/>
</dbReference>
<reference evidence="5 6" key="1">
    <citation type="submission" date="2020-01" db="EMBL/GenBank/DDBJ databases">
        <title>Investigation of new actinobacteria for the biodesulphurisation of diesel fuel.</title>
        <authorList>
            <person name="Athi Narayanan S.M."/>
        </authorList>
    </citation>
    <scope>NUCLEOTIDE SEQUENCE [LARGE SCALE GENOMIC DNA]</scope>
    <source>
        <strain evidence="5 6">213E</strain>
    </source>
</reference>